<proteinExistence type="predicted"/>
<name>A0A9Q5NBV8_SANBA</name>
<gene>
    <name evidence="2" type="ORF">A7U60_g1251</name>
</gene>
<keyword evidence="3" id="KW-1185">Reference proteome</keyword>
<evidence type="ECO:0000256" key="1">
    <source>
        <dbReference type="SAM" id="MobiDB-lite"/>
    </source>
</evidence>
<feature type="region of interest" description="Disordered" evidence="1">
    <location>
        <begin position="1"/>
        <end position="52"/>
    </location>
</feature>
<protein>
    <submittedName>
        <fullName evidence="2">Polyprotein</fullName>
    </submittedName>
</protein>
<dbReference type="EMBL" id="LNZH02000084">
    <property type="protein sequence ID" value="OCB91516.1"/>
    <property type="molecule type" value="Genomic_DNA"/>
</dbReference>
<dbReference type="Proteomes" id="UP000757232">
    <property type="component" value="Unassembled WGS sequence"/>
</dbReference>
<evidence type="ECO:0000313" key="3">
    <source>
        <dbReference type="Proteomes" id="UP000757232"/>
    </source>
</evidence>
<feature type="compositionally biased region" description="Basic and acidic residues" evidence="1">
    <location>
        <begin position="19"/>
        <end position="32"/>
    </location>
</feature>
<organism evidence="2 3">
    <name type="scientific">Sanghuangporus baumii</name>
    <name type="common">Phellinus baumii</name>
    <dbReference type="NCBI Taxonomy" id="108892"/>
    <lineage>
        <taxon>Eukaryota</taxon>
        <taxon>Fungi</taxon>
        <taxon>Dikarya</taxon>
        <taxon>Basidiomycota</taxon>
        <taxon>Agaricomycotina</taxon>
        <taxon>Agaricomycetes</taxon>
        <taxon>Hymenochaetales</taxon>
        <taxon>Hymenochaetaceae</taxon>
        <taxon>Sanghuangporus</taxon>
    </lineage>
</organism>
<evidence type="ECO:0000313" key="2">
    <source>
        <dbReference type="EMBL" id="OCB91516.1"/>
    </source>
</evidence>
<reference evidence="2" key="1">
    <citation type="submission" date="2016-06" db="EMBL/GenBank/DDBJ databases">
        <title>Draft Genome sequence of the fungus Inonotus baumii.</title>
        <authorList>
            <person name="Zhu H."/>
            <person name="Lin W."/>
        </authorList>
    </citation>
    <scope>NUCLEOTIDE SEQUENCE</scope>
    <source>
        <strain evidence="2">821</strain>
    </source>
</reference>
<dbReference type="OrthoDB" id="3227712at2759"/>
<accession>A0A9Q5NBV8</accession>
<comment type="caution">
    <text evidence="2">The sequence shown here is derived from an EMBL/GenBank/DDBJ whole genome shotgun (WGS) entry which is preliminary data.</text>
</comment>
<dbReference type="AlphaFoldDB" id="A0A9Q5NBV8"/>
<sequence>MKADGDIKSICLEGEEEKETPNKKNENEEKMTHQYKTINIDEDNENTSKCTRKPSPYVRRVLAGEASDRRLPRGMCAVVAATADVIDERVDDYDEEYVFMAAMDNMDIVEPRSLSEARRLPEWRLWEQAMKEELHTLESAGTWEKRDFVPEETNVVGSKWVFKVKRDAAGKPI</sequence>